<reference evidence="1" key="1">
    <citation type="submission" date="2020-11" db="EMBL/GenBank/DDBJ databases">
        <title>Bacterial whole genome sequence for Caenimonas sp. DR4.4.</title>
        <authorList>
            <person name="Le V."/>
            <person name="Ko S.-R."/>
            <person name="Ahn C.-Y."/>
            <person name="Oh H.-M."/>
        </authorList>
    </citation>
    <scope>NUCLEOTIDE SEQUENCE</scope>
    <source>
        <strain evidence="1">DR4.4</strain>
    </source>
</reference>
<dbReference type="EMBL" id="JADWYS010000001">
    <property type="protein sequence ID" value="MBG9389191.1"/>
    <property type="molecule type" value="Genomic_DNA"/>
</dbReference>
<organism evidence="1 2">
    <name type="scientific">Caenimonas aquaedulcis</name>
    <dbReference type="NCBI Taxonomy" id="2793270"/>
    <lineage>
        <taxon>Bacteria</taxon>
        <taxon>Pseudomonadati</taxon>
        <taxon>Pseudomonadota</taxon>
        <taxon>Betaproteobacteria</taxon>
        <taxon>Burkholderiales</taxon>
        <taxon>Comamonadaceae</taxon>
        <taxon>Caenimonas</taxon>
    </lineage>
</organism>
<dbReference type="AlphaFoldDB" id="A0A931MHL3"/>
<dbReference type="InterPro" id="IPR027417">
    <property type="entry name" value="P-loop_NTPase"/>
</dbReference>
<dbReference type="SUPFAM" id="SSF52540">
    <property type="entry name" value="P-loop containing nucleoside triphosphate hydrolases"/>
    <property type="match status" value="1"/>
</dbReference>
<evidence type="ECO:0000313" key="2">
    <source>
        <dbReference type="Proteomes" id="UP000651050"/>
    </source>
</evidence>
<protein>
    <submittedName>
        <fullName evidence="1">Uncharacterized protein</fullName>
    </submittedName>
</protein>
<proteinExistence type="predicted"/>
<name>A0A931MHL3_9BURK</name>
<sequence>MTRELILFAGLHKTGTTSIQETARQHGGALRRAGYWYPVFNDEGEEIANHTRLVNLMFKQAPHLVGLGNQFVWSEPVDTGLERQTLRNKVAMALRDAPRAVLVAEGVSVLQPEELAQLHDWLAGQGWTVRVICHVRHLSSWLNSIVSQRVTAGIRLPIAGVIDEFLRHAGGVVRPRVEALRAAFPQTEFHSHESAVRHAHGPVGFFLETIGFQPGPRFRFVRANEGRSDAATRALSLLNERFGLFHLSGEKNAERFDGARTIAMLYGLPGRKFTLRPAEAAPLMPMLRAENEWLRDTLGPQFHDGSLETAFIDQPVEWRAEALNQFAAALARMPEPVRAWMTAHLDRLGVPEAQRGRFL</sequence>
<evidence type="ECO:0000313" key="1">
    <source>
        <dbReference type="EMBL" id="MBG9389191.1"/>
    </source>
</evidence>
<keyword evidence="2" id="KW-1185">Reference proteome</keyword>
<accession>A0A931MHL3</accession>
<gene>
    <name evidence="1" type="ORF">I5803_14240</name>
</gene>
<dbReference type="RefSeq" id="WP_196987003.1">
    <property type="nucleotide sequence ID" value="NZ_JADWYS010000001.1"/>
</dbReference>
<comment type="caution">
    <text evidence="1">The sequence shown here is derived from an EMBL/GenBank/DDBJ whole genome shotgun (WGS) entry which is preliminary data.</text>
</comment>
<dbReference type="Proteomes" id="UP000651050">
    <property type="component" value="Unassembled WGS sequence"/>
</dbReference>